<proteinExistence type="predicted"/>
<evidence type="ECO:0000256" key="2">
    <source>
        <dbReference type="ARBA" id="ARBA00023125"/>
    </source>
</evidence>
<feature type="domain" description="HTH araC/xylS-type" evidence="4">
    <location>
        <begin position="225"/>
        <end position="326"/>
    </location>
</feature>
<protein>
    <submittedName>
        <fullName evidence="5">Helix-turn-helix transcriptional regulator</fullName>
    </submittedName>
</protein>
<dbReference type="Pfam" id="PF12833">
    <property type="entry name" value="HTH_18"/>
    <property type="match status" value="1"/>
</dbReference>
<organism evidence="5 6">
    <name type="scientific">Sphingomonas agrestis</name>
    <dbReference type="NCBI Taxonomy" id="3080540"/>
    <lineage>
        <taxon>Bacteria</taxon>
        <taxon>Pseudomonadati</taxon>
        <taxon>Pseudomonadota</taxon>
        <taxon>Alphaproteobacteria</taxon>
        <taxon>Sphingomonadales</taxon>
        <taxon>Sphingomonadaceae</taxon>
        <taxon>Sphingomonas</taxon>
    </lineage>
</organism>
<dbReference type="PANTHER" id="PTHR46796:SF6">
    <property type="entry name" value="ARAC SUBFAMILY"/>
    <property type="match status" value="1"/>
</dbReference>
<keyword evidence="1" id="KW-0805">Transcription regulation</keyword>
<dbReference type="InterPro" id="IPR009057">
    <property type="entry name" value="Homeodomain-like_sf"/>
</dbReference>
<accession>A0ABU3Y8X8</accession>
<keyword evidence="6" id="KW-1185">Reference proteome</keyword>
<name>A0ABU3Y8X8_9SPHN</name>
<evidence type="ECO:0000256" key="3">
    <source>
        <dbReference type="ARBA" id="ARBA00023163"/>
    </source>
</evidence>
<dbReference type="PROSITE" id="PS01124">
    <property type="entry name" value="HTH_ARAC_FAMILY_2"/>
    <property type="match status" value="1"/>
</dbReference>
<dbReference type="InterPro" id="IPR018060">
    <property type="entry name" value="HTH_AraC"/>
</dbReference>
<sequence>MAETSKAPVEAFRVAFSTDMLADPDYSADCWQDALFRAGINCSLNMLPPPDYRANMSVHGYDGFGLLSGQTSSAVFGGERSETDPGAFTFSFSHGPALGVRHLGRESVVEGGAAVLLSLDSESIIDLRAQGMGGLSVLCLPNDLVEPALSRSTFTLNRAIAGNAPPFDLLRRYVRVLAARGDVGAVAHQAIAVRHIHDFVALTLGAGGDDRDERVARSAAPVRLAILKADIAANLTRPNLGAPWLARRHGITPRHVHRLFEREGRSLSLHIAEHRLLEAYRRLADTQGNGGTIVSIALHVGFNDLSYFNRRFQRRFGARPGDIRAIFGTSRARG</sequence>
<dbReference type="SMART" id="SM00342">
    <property type="entry name" value="HTH_ARAC"/>
    <property type="match status" value="1"/>
</dbReference>
<dbReference type="InterPro" id="IPR020449">
    <property type="entry name" value="Tscrpt_reg_AraC-type_HTH"/>
</dbReference>
<keyword evidence="2" id="KW-0238">DNA-binding</keyword>
<evidence type="ECO:0000259" key="4">
    <source>
        <dbReference type="PROSITE" id="PS01124"/>
    </source>
</evidence>
<dbReference type="EMBL" id="JAWJEJ010000001">
    <property type="protein sequence ID" value="MDV3457826.1"/>
    <property type="molecule type" value="Genomic_DNA"/>
</dbReference>
<comment type="caution">
    <text evidence="5">The sequence shown here is derived from an EMBL/GenBank/DDBJ whole genome shotgun (WGS) entry which is preliminary data.</text>
</comment>
<gene>
    <name evidence="5" type="ORF">RZN05_12595</name>
</gene>
<dbReference type="RefSeq" id="WP_317226952.1">
    <property type="nucleotide sequence ID" value="NZ_JAWJEJ010000001.1"/>
</dbReference>
<dbReference type="PRINTS" id="PR00032">
    <property type="entry name" value="HTHARAC"/>
</dbReference>
<keyword evidence="3" id="KW-0804">Transcription</keyword>
<dbReference type="Proteomes" id="UP001273531">
    <property type="component" value="Unassembled WGS sequence"/>
</dbReference>
<evidence type="ECO:0000313" key="5">
    <source>
        <dbReference type="EMBL" id="MDV3457826.1"/>
    </source>
</evidence>
<dbReference type="InterPro" id="IPR050204">
    <property type="entry name" value="AraC_XylS_family_regulators"/>
</dbReference>
<evidence type="ECO:0000256" key="1">
    <source>
        <dbReference type="ARBA" id="ARBA00023015"/>
    </source>
</evidence>
<reference evidence="5 6" key="1">
    <citation type="submission" date="2023-10" db="EMBL/GenBank/DDBJ databases">
        <title>Sphingomonas sp. HF-S4 16S ribosomal RNA gene Genome sequencing and assembly.</title>
        <authorList>
            <person name="Lee H."/>
        </authorList>
    </citation>
    <scope>NUCLEOTIDE SEQUENCE [LARGE SCALE GENOMIC DNA]</scope>
    <source>
        <strain evidence="5 6">HF-S4</strain>
    </source>
</reference>
<evidence type="ECO:0000313" key="6">
    <source>
        <dbReference type="Proteomes" id="UP001273531"/>
    </source>
</evidence>
<dbReference type="Gene3D" id="1.10.10.60">
    <property type="entry name" value="Homeodomain-like"/>
    <property type="match status" value="1"/>
</dbReference>
<dbReference type="SUPFAM" id="SSF46689">
    <property type="entry name" value="Homeodomain-like"/>
    <property type="match status" value="1"/>
</dbReference>
<dbReference type="PANTHER" id="PTHR46796">
    <property type="entry name" value="HTH-TYPE TRANSCRIPTIONAL ACTIVATOR RHAS-RELATED"/>
    <property type="match status" value="1"/>
</dbReference>